<evidence type="ECO:0000313" key="3">
    <source>
        <dbReference type="Proteomes" id="UP000731465"/>
    </source>
</evidence>
<dbReference type="Pfam" id="PF08665">
    <property type="entry name" value="PglZ"/>
    <property type="match status" value="1"/>
</dbReference>
<keyword evidence="3" id="KW-1185">Reference proteome</keyword>
<keyword evidence="1" id="KW-0175">Coiled coil</keyword>
<accession>A0ABS7DI44</accession>
<protein>
    <submittedName>
        <fullName evidence="2">BREX-1 system phosphatase PglZ type A</fullName>
    </submittedName>
</protein>
<evidence type="ECO:0000256" key="1">
    <source>
        <dbReference type="SAM" id="Coils"/>
    </source>
</evidence>
<dbReference type="EMBL" id="JAGFNY010000039">
    <property type="protein sequence ID" value="MBW7570969.1"/>
    <property type="molecule type" value="Genomic_DNA"/>
</dbReference>
<reference evidence="2 3" key="1">
    <citation type="submission" date="2021-03" db="EMBL/GenBank/DDBJ databases">
        <title>Succinivibrio sp. nov. isolated from feces of cow.</title>
        <authorList>
            <person name="Choi J.-Y."/>
        </authorList>
    </citation>
    <scope>NUCLEOTIDE SEQUENCE [LARGE SCALE GENOMIC DNA]</scope>
    <source>
        <strain evidence="2 3">AGMB01872</strain>
    </source>
</reference>
<feature type="coiled-coil region" evidence="1">
    <location>
        <begin position="339"/>
        <end position="366"/>
    </location>
</feature>
<dbReference type="RefSeq" id="WP_219938192.1">
    <property type="nucleotide sequence ID" value="NZ_JAGFNY010000039.1"/>
</dbReference>
<dbReference type="NCBIfam" id="TIGR02687">
    <property type="entry name" value="BREX-1 system phosphatase PglZ type A"/>
    <property type="match status" value="1"/>
</dbReference>
<name>A0ABS7DI44_9GAMM</name>
<dbReference type="Proteomes" id="UP000731465">
    <property type="component" value="Unassembled WGS sequence"/>
</dbReference>
<gene>
    <name evidence="2" type="primary">pglZ</name>
    <name evidence="2" type="ORF">J5V48_08690</name>
</gene>
<organism evidence="2 3">
    <name type="scientific">Succinivibrio faecicola</name>
    <dbReference type="NCBI Taxonomy" id="2820300"/>
    <lineage>
        <taxon>Bacteria</taxon>
        <taxon>Pseudomonadati</taxon>
        <taxon>Pseudomonadota</taxon>
        <taxon>Gammaproteobacteria</taxon>
        <taxon>Aeromonadales</taxon>
        <taxon>Succinivibrionaceae</taxon>
        <taxon>Succinivibrio</taxon>
    </lineage>
</organism>
<proteinExistence type="predicted"/>
<evidence type="ECO:0000313" key="2">
    <source>
        <dbReference type="EMBL" id="MBW7570969.1"/>
    </source>
</evidence>
<dbReference type="InterPro" id="IPR014060">
    <property type="entry name" value="PglZ"/>
</dbReference>
<comment type="caution">
    <text evidence="2">The sequence shown here is derived from an EMBL/GenBank/DDBJ whole genome shotgun (WGS) entry which is preliminary data.</text>
</comment>
<sequence>MASSRITEALLNAFNKYRIVFWDDDKEKLIDEFNSLELPDVTKIKLDNNEFSVKYRILVEETDKKFLIYRPAGEPDVKDNWLLDVQLASYKFVAEQDTLRCTEIGLDPAKFSSYIKKHENFFNKKEYRDKLAAAIKGSSEEETIESVDLKIIGIMSPLKKVDTFFSILQSLLKDAYEQSQNGMMMPLDACIEMQTELLSLLAKHFNYQSTGLSLHDFALKIFNDSLKKQLGEPSELSNEVAMFLGNWQDSKNYGENFNEWTEKAATELNLQLTFDKLDFDTLKQIDYFRNIDEMILIKLKSDISNDLINELDVRRILDIRCTKTWWKEFSDYYETAYAASKFKQLIKKVNLNLENIEDAVNKYQESWYEVDQQYRKFNFYCRNNKNNELFSDLKVTIDNLYTNDFLRPLGQKFSVVIQGEKNWGSFSKIIYQPKFFNNYVEPFIKRNNKVVVIISDALRYELGEELTRLINQNNRFSAEIEPMVSVLPSFTQLGMAALLPNNLIELKTDNTAVVDGISATGIENRKKILAQYGHASTCINAEELLSSKYKNKDIKEIVASNEIIYVYHDVVDTTGEHDEEHLFDKSQDCLEELMQLVTRLSSGNANNIMITADHGFIYQEQKLDKNVDFVEEPFVTGEKYQVDRRFVSAKGELDGSNTDFHSFHAKELGLSGDLSVLIPKAIQRIRKQGQNGRYIHGGATLEETVIPVIHVNKKRKDDVSEVKVKVISRERIITSGQILITFYQEQPVEDKVKGISIKAGFFRDGVPVSNIEDLEFNKETTNVEEREQKRQFKLSTGIDSGSVILKLTKRVENTDQYAPYDEITFSIRQNFFGRDF</sequence>